<accession>A0A8S9ZL71</accession>
<keyword evidence="1" id="KW-1133">Transmembrane helix</keyword>
<evidence type="ECO:0000313" key="2">
    <source>
        <dbReference type="EMBL" id="KAF7634099.1"/>
    </source>
</evidence>
<reference evidence="2" key="1">
    <citation type="journal article" date="2020" name="Ecol. Evol.">
        <title>Genome structure and content of the rice root-knot nematode (Meloidogyne graminicola).</title>
        <authorList>
            <person name="Phan N.T."/>
            <person name="Danchin E.G.J."/>
            <person name="Klopp C."/>
            <person name="Perfus-Barbeoch L."/>
            <person name="Kozlowski D.K."/>
            <person name="Koutsovoulos G.D."/>
            <person name="Lopez-Roques C."/>
            <person name="Bouchez O."/>
            <person name="Zahm M."/>
            <person name="Besnard G."/>
            <person name="Bellafiore S."/>
        </authorList>
    </citation>
    <scope>NUCLEOTIDE SEQUENCE</scope>
    <source>
        <strain evidence="2">VN-18</strain>
    </source>
</reference>
<dbReference type="OrthoDB" id="5782207at2759"/>
<dbReference type="AlphaFoldDB" id="A0A8S9ZL71"/>
<keyword evidence="1" id="KW-0472">Membrane</keyword>
<keyword evidence="1" id="KW-0812">Transmembrane</keyword>
<proteinExistence type="predicted"/>
<organism evidence="2 3">
    <name type="scientific">Meloidogyne graminicola</name>
    <dbReference type="NCBI Taxonomy" id="189291"/>
    <lineage>
        <taxon>Eukaryota</taxon>
        <taxon>Metazoa</taxon>
        <taxon>Ecdysozoa</taxon>
        <taxon>Nematoda</taxon>
        <taxon>Chromadorea</taxon>
        <taxon>Rhabditida</taxon>
        <taxon>Tylenchina</taxon>
        <taxon>Tylenchomorpha</taxon>
        <taxon>Tylenchoidea</taxon>
        <taxon>Meloidogynidae</taxon>
        <taxon>Meloidogyninae</taxon>
        <taxon>Meloidogyne</taxon>
    </lineage>
</organism>
<dbReference type="Proteomes" id="UP000605970">
    <property type="component" value="Unassembled WGS sequence"/>
</dbReference>
<feature type="transmembrane region" description="Helical" evidence="1">
    <location>
        <begin position="20"/>
        <end position="44"/>
    </location>
</feature>
<evidence type="ECO:0000256" key="1">
    <source>
        <dbReference type="SAM" id="Phobius"/>
    </source>
</evidence>
<evidence type="ECO:0000313" key="3">
    <source>
        <dbReference type="Proteomes" id="UP000605970"/>
    </source>
</evidence>
<dbReference type="EMBL" id="JABEBT010000064">
    <property type="protein sequence ID" value="KAF7634099.1"/>
    <property type="molecule type" value="Genomic_DNA"/>
</dbReference>
<comment type="caution">
    <text evidence="2">The sequence shown here is derived from an EMBL/GenBank/DDBJ whole genome shotgun (WGS) entry which is preliminary data.</text>
</comment>
<sequence>MVLAFWLENCALLLPYLLMQFIGIGSFLTILLALLYIVVCWRYFRDKQTFFIQNNRDTTCIILHPINQINIENKNLN</sequence>
<keyword evidence="3" id="KW-1185">Reference proteome</keyword>
<protein>
    <submittedName>
        <fullName evidence="2">Uncharacterized protein</fullName>
    </submittedName>
</protein>
<gene>
    <name evidence="2" type="ORF">Mgra_00006519</name>
</gene>
<name>A0A8S9ZL71_9BILA</name>